<dbReference type="EMBL" id="DF820456">
    <property type="protein sequence ID" value="GAK50311.1"/>
    <property type="molecule type" value="Genomic_DNA"/>
</dbReference>
<dbReference type="PANTHER" id="PTHR36120">
    <property type="entry name" value="FUCOSE ISOMERASE"/>
    <property type="match status" value="1"/>
</dbReference>
<dbReference type="STRING" id="1499966.U14_01539"/>
<dbReference type="AlphaFoldDB" id="A0A0S6VSK0"/>
<evidence type="ECO:0000313" key="4">
    <source>
        <dbReference type="EMBL" id="GAK50311.1"/>
    </source>
</evidence>
<reference evidence="4 5" key="1">
    <citation type="journal article" date="2015" name="PeerJ">
        <title>First genomic representation of candidate bacterial phylum KSB3 points to enhanced environmental sensing as a trigger of wastewater bulking.</title>
        <authorList>
            <person name="Sekiguchi Y."/>
            <person name="Ohashi A."/>
            <person name="Parks D.H."/>
            <person name="Yamauchi T."/>
            <person name="Tyson G.W."/>
            <person name="Hugenholtz P."/>
        </authorList>
    </citation>
    <scope>NUCLEOTIDE SEQUENCE [LARGE SCALE GENOMIC DNA]</scope>
</reference>
<feature type="domain" description="L-fucose isomerase C-terminal" evidence="3">
    <location>
        <begin position="339"/>
        <end position="466"/>
    </location>
</feature>
<dbReference type="GO" id="GO:0008736">
    <property type="term" value="F:L-fucose isomerase activity"/>
    <property type="evidence" value="ECO:0007669"/>
    <property type="project" value="InterPro"/>
</dbReference>
<dbReference type="InterPro" id="IPR015888">
    <property type="entry name" value="Fuc_isomerase_C"/>
</dbReference>
<proteinExistence type="predicted"/>
<dbReference type="GO" id="GO:0006004">
    <property type="term" value="P:fucose metabolic process"/>
    <property type="evidence" value="ECO:0007669"/>
    <property type="project" value="InterPro"/>
</dbReference>
<dbReference type="Proteomes" id="UP000030700">
    <property type="component" value="Unassembled WGS sequence"/>
</dbReference>
<protein>
    <recommendedName>
        <fullName evidence="3">L-fucose isomerase C-terminal domain-containing protein</fullName>
    </recommendedName>
</protein>
<organism evidence="4 5">
    <name type="scientific">Candidatus Moduliflexus flocculans</name>
    <dbReference type="NCBI Taxonomy" id="1499966"/>
    <lineage>
        <taxon>Bacteria</taxon>
        <taxon>Candidatus Moduliflexota</taxon>
        <taxon>Candidatus Moduliflexia</taxon>
        <taxon>Candidatus Moduliflexales</taxon>
        <taxon>Candidatus Moduliflexaceae</taxon>
    </lineage>
</organism>
<name>A0A0S6VSK0_9BACT</name>
<keyword evidence="2" id="KW-0119">Carbohydrate metabolism</keyword>
<dbReference type="SUPFAM" id="SSF53743">
    <property type="entry name" value="FucI/AraA N-terminal and middle domains"/>
    <property type="match status" value="1"/>
</dbReference>
<evidence type="ECO:0000256" key="2">
    <source>
        <dbReference type="ARBA" id="ARBA00023277"/>
    </source>
</evidence>
<keyword evidence="1" id="KW-0413">Isomerase</keyword>
<dbReference type="GO" id="GO:0005737">
    <property type="term" value="C:cytoplasm"/>
    <property type="evidence" value="ECO:0007669"/>
    <property type="project" value="InterPro"/>
</dbReference>
<evidence type="ECO:0000259" key="3">
    <source>
        <dbReference type="Pfam" id="PF02952"/>
    </source>
</evidence>
<evidence type="ECO:0000313" key="5">
    <source>
        <dbReference type="Proteomes" id="UP000030700"/>
    </source>
</evidence>
<keyword evidence="5" id="KW-1185">Reference proteome</keyword>
<dbReference type="InterPro" id="IPR009015">
    <property type="entry name" value="Fucose_isomerase_N/cen_sf"/>
</dbReference>
<dbReference type="HOGENOM" id="CLU_045643_0_0_0"/>
<dbReference type="Pfam" id="PF02952">
    <property type="entry name" value="Fucose_iso_C"/>
    <property type="match status" value="1"/>
</dbReference>
<evidence type="ECO:0000256" key="1">
    <source>
        <dbReference type="ARBA" id="ARBA00023235"/>
    </source>
</evidence>
<gene>
    <name evidence="4" type="ORF">U14_01539</name>
</gene>
<dbReference type="PANTHER" id="PTHR36120:SF1">
    <property type="entry name" value="L-FUCOSE ISOMERASE C-TERMINAL DOMAIN-CONTAINING PROTEIN"/>
    <property type="match status" value="1"/>
</dbReference>
<accession>A0A0S6VSK0</accession>
<sequence>MPSQPSRFALFFGNRGFFPPALQASARGELPQILNASGHATIMMEADATRYGAVETPAEGELYRKFLEAHRGEYDGVILSLPNFGDETGAVAALKDAGVPILIQAYPDELDKMAPDVRRDAFCGKFSIMDVFCQYGVKFTSLKPHVVAPSSRKFADNVKYFDTLCRVVGHMKNMVVGAIGARTTAFKTVRIDELALQKHGITVETFDLSDLFARIAKLDVQAKEVLAKIERLKEYTNWDGVPETAFFTLAKMGVAIDQLIAENNLSCVSIRCWIEMQQQLGVSPCVLLSEMNDRGIVAACELDTGNAVTMYALSQASGNPATLLDWNNNYDSDENKCILFHCGPVPQSLMTEKGQIVDHAILANAVGAGNSYGCNVGRIAPNPFTFGSLMTDNGKLRFYLGKGRFTNDDIPEDFFGCAGVAEFDDLQETLQRIGYMGFRHHVSVAPGNVIEPVKEAFEKYLGYDVTIV</sequence>